<keyword evidence="2" id="KW-1185">Reference proteome</keyword>
<dbReference type="Proteomes" id="UP000612362">
    <property type="component" value="Unassembled WGS sequence"/>
</dbReference>
<reference evidence="1" key="1">
    <citation type="submission" date="2020-10" db="EMBL/GenBank/DDBJ databases">
        <title>Taxonomic study of unclassified bacteria belonging to the class Ktedonobacteria.</title>
        <authorList>
            <person name="Yabe S."/>
            <person name="Wang C.M."/>
            <person name="Zheng Y."/>
            <person name="Sakai Y."/>
            <person name="Cavaletti L."/>
            <person name="Monciardini P."/>
            <person name="Donadio S."/>
        </authorList>
    </citation>
    <scope>NUCLEOTIDE SEQUENCE</scope>
    <source>
        <strain evidence="1">SOSP1-1</strain>
    </source>
</reference>
<comment type="caution">
    <text evidence="1">The sequence shown here is derived from an EMBL/GenBank/DDBJ whole genome shotgun (WGS) entry which is preliminary data.</text>
</comment>
<accession>A0A8J3I594</accession>
<protein>
    <submittedName>
        <fullName evidence="1">Uncharacterized protein</fullName>
    </submittedName>
</protein>
<proteinExistence type="predicted"/>
<dbReference type="RefSeq" id="WP_220198877.1">
    <property type="nucleotide sequence ID" value="NZ_BNJF01000006.1"/>
</dbReference>
<dbReference type="EMBL" id="BNJF01000006">
    <property type="protein sequence ID" value="GHO49784.1"/>
    <property type="molecule type" value="Genomic_DNA"/>
</dbReference>
<name>A0A8J3I594_9CHLR</name>
<organism evidence="1 2">
    <name type="scientific">Ktedonospora formicarum</name>
    <dbReference type="NCBI Taxonomy" id="2778364"/>
    <lineage>
        <taxon>Bacteria</taxon>
        <taxon>Bacillati</taxon>
        <taxon>Chloroflexota</taxon>
        <taxon>Ktedonobacteria</taxon>
        <taxon>Ktedonobacterales</taxon>
        <taxon>Ktedonobacteraceae</taxon>
        <taxon>Ktedonospora</taxon>
    </lineage>
</organism>
<evidence type="ECO:0000313" key="1">
    <source>
        <dbReference type="EMBL" id="GHO49784.1"/>
    </source>
</evidence>
<evidence type="ECO:0000313" key="2">
    <source>
        <dbReference type="Proteomes" id="UP000612362"/>
    </source>
</evidence>
<dbReference type="AlphaFoldDB" id="A0A8J3I594"/>
<sequence length="59" mass="6536">MTTERLERSLGKLREPFEGTGLVRKQIQVGCRIFADLNGAIVNAIIDPVRGNVKPLCQL</sequence>
<gene>
    <name evidence="1" type="ORF">KSX_79470</name>
</gene>